<sequence length="528" mass="55929">MMSRVLALLLSLAFCYGTSSAFYINSKKGMTNASYQNGYPMRPTNTPSILAKRQQKIALIANVLESSSLMMAKDPPDGDEEEESDSWLWIPTLVLPLQLVYISNQWSRSSLYYLVNFSQDATPERAMNLDIGFSQAQYGLLASLAFTSLFAIASLGAGIASDKYNRKQLTVLATIGWSVATLGTAFSTDYTQVLVCRVLMGLACAFATPTAYTLINDRVPKDRTSLATSLYGTGVAFGGALASLSILLANQIGWKDTTIAISVAGFASAGLSAVLLKDDKKNDPVSLSETNDEEDGFSGFVDDIGDILKSPRARWIYLASFLRFSSGLCIGVWSAPYFKLAFPDNSSDYAVAQALITAVAGSASGLLGGYVADQLGSDSKTNGDDSDKNALASKLLVPVVGSALAAPAWYFAVHSTDSFQTAMIWLSVEYFIAESWFGPTISTLLGTVTKGGTAQGLFTLTGAVANLAPTLLGVLYTNTISQGSGSESSAELLQWLSPAVCLGYVLSAVCFAISAQAPATSENEANAL</sequence>
<feature type="transmembrane region" description="Helical" evidence="7">
    <location>
        <begin position="259"/>
        <end position="276"/>
    </location>
</feature>
<evidence type="ECO:0000256" key="3">
    <source>
        <dbReference type="ARBA" id="ARBA00022692"/>
    </source>
</evidence>
<evidence type="ECO:0000256" key="5">
    <source>
        <dbReference type="ARBA" id="ARBA00023136"/>
    </source>
</evidence>
<feature type="transmembrane region" description="Helical" evidence="7">
    <location>
        <begin position="496"/>
        <end position="515"/>
    </location>
</feature>
<proteinExistence type="inferred from homology"/>
<comment type="similarity">
    <text evidence="6">Belongs to the major facilitator superfamily. Spinster (TC 2.A.1.49) family.</text>
</comment>
<dbReference type="Pfam" id="PF07690">
    <property type="entry name" value="MFS_1"/>
    <property type="match status" value="1"/>
</dbReference>
<feature type="transmembrane region" description="Helical" evidence="7">
    <location>
        <begin position="350"/>
        <end position="371"/>
    </location>
</feature>
<keyword evidence="3 7" id="KW-0812">Transmembrane</keyword>
<dbReference type="PANTHER" id="PTHR23505:SF52">
    <property type="entry name" value="MAJOR FACILITATOR SUPERFAMILY PROTEIN"/>
    <property type="match status" value="1"/>
</dbReference>
<reference evidence="10" key="1">
    <citation type="submission" date="2023-08" db="EMBL/GenBank/DDBJ databases">
        <authorList>
            <person name="Audoor S."/>
            <person name="Bilcke G."/>
        </authorList>
    </citation>
    <scope>NUCLEOTIDE SEQUENCE</scope>
</reference>
<organism evidence="10 11">
    <name type="scientific">Cylindrotheca closterium</name>
    <dbReference type="NCBI Taxonomy" id="2856"/>
    <lineage>
        <taxon>Eukaryota</taxon>
        <taxon>Sar</taxon>
        <taxon>Stramenopiles</taxon>
        <taxon>Ochrophyta</taxon>
        <taxon>Bacillariophyta</taxon>
        <taxon>Bacillariophyceae</taxon>
        <taxon>Bacillariophycidae</taxon>
        <taxon>Bacillariales</taxon>
        <taxon>Bacillariaceae</taxon>
        <taxon>Cylindrotheca</taxon>
    </lineage>
</organism>
<feature type="transmembrane region" description="Helical" evidence="7">
    <location>
        <begin position="457"/>
        <end position="476"/>
    </location>
</feature>
<feature type="transmembrane region" description="Helical" evidence="7">
    <location>
        <begin position="138"/>
        <end position="157"/>
    </location>
</feature>
<evidence type="ECO:0000313" key="11">
    <source>
        <dbReference type="Proteomes" id="UP001295423"/>
    </source>
</evidence>
<dbReference type="Proteomes" id="UP001295423">
    <property type="component" value="Unassembled WGS sequence"/>
</dbReference>
<dbReference type="InterPro" id="IPR020846">
    <property type="entry name" value="MFS_dom"/>
</dbReference>
<keyword evidence="8" id="KW-0732">Signal</keyword>
<feature type="transmembrane region" description="Helical" evidence="7">
    <location>
        <begin position="226"/>
        <end position="247"/>
    </location>
</feature>
<dbReference type="PANTHER" id="PTHR23505">
    <property type="entry name" value="SPINSTER"/>
    <property type="match status" value="1"/>
</dbReference>
<comment type="caution">
    <text evidence="10">The sequence shown here is derived from an EMBL/GenBank/DDBJ whole genome shotgun (WGS) entry which is preliminary data.</text>
</comment>
<evidence type="ECO:0000256" key="1">
    <source>
        <dbReference type="ARBA" id="ARBA00004141"/>
    </source>
</evidence>
<dbReference type="EMBL" id="CAKOGP040000557">
    <property type="protein sequence ID" value="CAJ1936421.1"/>
    <property type="molecule type" value="Genomic_DNA"/>
</dbReference>
<keyword evidence="5 7" id="KW-0472">Membrane</keyword>
<feature type="transmembrane region" description="Helical" evidence="7">
    <location>
        <begin position="315"/>
        <end position="338"/>
    </location>
</feature>
<name>A0AAD2FJY4_9STRA</name>
<feature type="signal peptide" evidence="8">
    <location>
        <begin position="1"/>
        <end position="21"/>
    </location>
</feature>
<evidence type="ECO:0000313" key="10">
    <source>
        <dbReference type="EMBL" id="CAJ1936421.1"/>
    </source>
</evidence>
<feature type="transmembrane region" description="Helical" evidence="7">
    <location>
        <begin position="192"/>
        <end position="214"/>
    </location>
</feature>
<evidence type="ECO:0000256" key="4">
    <source>
        <dbReference type="ARBA" id="ARBA00022989"/>
    </source>
</evidence>
<feature type="transmembrane region" description="Helical" evidence="7">
    <location>
        <begin position="391"/>
        <end position="412"/>
    </location>
</feature>
<keyword evidence="2" id="KW-0813">Transport</keyword>
<dbReference type="InterPro" id="IPR036259">
    <property type="entry name" value="MFS_trans_sf"/>
</dbReference>
<feature type="chain" id="PRO_5041919083" description="Major facilitator superfamily (MFS) profile domain-containing protein" evidence="8">
    <location>
        <begin position="22"/>
        <end position="528"/>
    </location>
</feature>
<dbReference type="SUPFAM" id="SSF103473">
    <property type="entry name" value="MFS general substrate transporter"/>
    <property type="match status" value="1"/>
</dbReference>
<dbReference type="AlphaFoldDB" id="A0AAD2FJY4"/>
<accession>A0AAD2FJY4</accession>
<dbReference type="GO" id="GO:0022857">
    <property type="term" value="F:transmembrane transporter activity"/>
    <property type="evidence" value="ECO:0007669"/>
    <property type="project" value="InterPro"/>
</dbReference>
<dbReference type="GO" id="GO:0016020">
    <property type="term" value="C:membrane"/>
    <property type="evidence" value="ECO:0007669"/>
    <property type="project" value="UniProtKB-SubCell"/>
</dbReference>
<evidence type="ECO:0000256" key="2">
    <source>
        <dbReference type="ARBA" id="ARBA00022448"/>
    </source>
</evidence>
<evidence type="ECO:0000259" key="9">
    <source>
        <dbReference type="PROSITE" id="PS50850"/>
    </source>
</evidence>
<keyword evidence="11" id="KW-1185">Reference proteome</keyword>
<dbReference type="PROSITE" id="PS50850">
    <property type="entry name" value="MFS"/>
    <property type="match status" value="1"/>
</dbReference>
<feature type="domain" description="Major facilitator superfamily (MFS) profile" evidence="9">
    <location>
        <begin position="93"/>
        <end position="528"/>
    </location>
</feature>
<evidence type="ECO:0000256" key="6">
    <source>
        <dbReference type="ARBA" id="ARBA00024338"/>
    </source>
</evidence>
<evidence type="ECO:0000256" key="7">
    <source>
        <dbReference type="SAM" id="Phobius"/>
    </source>
</evidence>
<feature type="transmembrane region" description="Helical" evidence="7">
    <location>
        <begin position="424"/>
        <end position="445"/>
    </location>
</feature>
<dbReference type="Gene3D" id="1.20.1250.20">
    <property type="entry name" value="MFS general substrate transporter like domains"/>
    <property type="match status" value="1"/>
</dbReference>
<feature type="transmembrane region" description="Helical" evidence="7">
    <location>
        <begin position="169"/>
        <end position="186"/>
    </location>
</feature>
<comment type="subcellular location">
    <subcellularLocation>
        <location evidence="1">Membrane</location>
        <topology evidence="1">Multi-pass membrane protein</topology>
    </subcellularLocation>
</comment>
<dbReference type="InterPro" id="IPR044770">
    <property type="entry name" value="MFS_spinster-like"/>
</dbReference>
<gene>
    <name evidence="10" type="ORF">CYCCA115_LOCUS5183</name>
</gene>
<keyword evidence="4 7" id="KW-1133">Transmembrane helix</keyword>
<dbReference type="InterPro" id="IPR011701">
    <property type="entry name" value="MFS"/>
</dbReference>
<protein>
    <recommendedName>
        <fullName evidence="9">Major facilitator superfamily (MFS) profile domain-containing protein</fullName>
    </recommendedName>
</protein>
<evidence type="ECO:0000256" key="8">
    <source>
        <dbReference type="SAM" id="SignalP"/>
    </source>
</evidence>